<comment type="caution">
    <text evidence="21">The sequence shown here is derived from an EMBL/GenBank/DDBJ whole genome shotgun (WGS) entry which is preliminary data.</text>
</comment>
<gene>
    <name evidence="18 21" type="primary">glmU</name>
    <name evidence="21" type="ORF">H8792_010570</name>
</gene>
<keyword evidence="8 18" id="KW-0677">Repeat</keyword>
<evidence type="ECO:0000313" key="22">
    <source>
        <dbReference type="Proteomes" id="UP001193680"/>
    </source>
</evidence>
<evidence type="ECO:0000256" key="5">
    <source>
        <dbReference type="ARBA" id="ARBA00022679"/>
    </source>
</evidence>
<feature type="binding site" evidence="18">
    <location>
        <begin position="78"/>
        <end position="79"/>
    </location>
    <ligand>
        <name>UDP-N-acetyl-alpha-D-glucosamine</name>
        <dbReference type="ChEBI" id="CHEBI:57705"/>
    </ligand>
</feature>
<keyword evidence="14 18" id="KW-0961">Cell wall biogenesis/degradation</keyword>
<keyword evidence="13 18" id="KW-0012">Acyltransferase</keyword>
<comment type="cofactor">
    <cofactor evidence="18">
        <name>Mg(2+)</name>
        <dbReference type="ChEBI" id="CHEBI:18420"/>
    </cofactor>
    <text evidence="18">Binds 1 Mg(2+) ion per subunit.</text>
</comment>
<feature type="binding site" evidence="18">
    <location>
        <position position="226"/>
    </location>
    <ligand>
        <name>Mg(2+)</name>
        <dbReference type="ChEBI" id="CHEBI:18420"/>
    </ligand>
</feature>
<comment type="function">
    <text evidence="17 18">Catalyzes the last two sequential reactions in the de novo biosynthetic pathway for UDP-N-acetylglucosamine (UDP-GlcNAc). The C-terminal domain catalyzes the transfer of acetyl group from acetyl coenzyme A to glucosamine-1-phosphate (GlcN-1-P) to produce N-acetylglucosamine-1-phosphate (GlcNAc-1-P), which is converted into UDP-GlcNAc by the transfer of uridine 5-monophosphate (from uridine 5-triphosphate), a reaction catalyzed by the N-terminal domain.</text>
</comment>
<feature type="binding site" evidence="18">
    <location>
        <begin position="100"/>
        <end position="102"/>
    </location>
    <ligand>
        <name>UDP-N-acetyl-alpha-D-glucosamine</name>
        <dbReference type="ChEBI" id="CHEBI:57705"/>
    </ligand>
</feature>
<dbReference type="InterPro" id="IPR011004">
    <property type="entry name" value="Trimer_LpxA-like_sf"/>
</dbReference>
<keyword evidence="22" id="KW-1185">Reference proteome</keyword>
<dbReference type="PANTHER" id="PTHR43584">
    <property type="entry name" value="NUCLEOTIDYL TRANSFERASE"/>
    <property type="match status" value="1"/>
</dbReference>
<feature type="binding site" evidence="18">
    <location>
        <position position="138"/>
    </location>
    <ligand>
        <name>UDP-N-acetyl-alpha-D-glucosamine</name>
        <dbReference type="ChEBI" id="CHEBI:57705"/>
    </ligand>
</feature>
<name>A0ABS0BYA8_9GAMM</name>
<evidence type="ECO:0000256" key="8">
    <source>
        <dbReference type="ARBA" id="ARBA00022737"/>
    </source>
</evidence>
<dbReference type="RefSeq" id="WP_185978930.1">
    <property type="nucleotide sequence ID" value="NZ_JACBGI020000027.1"/>
</dbReference>
<feature type="active site" description="Proton acceptor" evidence="18">
    <location>
        <position position="362"/>
    </location>
</feature>
<feature type="binding site" evidence="18">
    <location>
        <position position="226"/>
    </location>
    <ligand>
        <name>UDP-N-acetyl-alpha-D-glucosamine</name>
        <dbReference type="ChEBI" id="CHEBI:57705"/>
    </ligand>
</feature>
<dbReference type="EMBL" id="JACBGI020000027">
    <property type="protein sequence ID" value="MBF6058785.1"/>
    <property type="molecule type" value="Genomic_DNA"/>
</dbReference>
<evidence type="ECO:0000256" key="6">
    <source>
        <dbReference type="ARBA" id="ARBA00022695"/>
    </source>
</evidence>
<feature type="binding site" evidence="18">
    <location>
        <position position="168"/>
    </location>
    <ligand>
        <name>UDP-N-acetyl-alpha-D-glucosamine</name>
        <dbReference type="ChEBI" id="CHEBI:57705"/>
    </ligand>
</feature>
<keyword evidence="12 18" id="KW-0511">Multifunctional enzyme</keyword>
<comment type="pathway">
    <text evidence="18">Bacterial outer membrane biogenesis; LPS lipid A biosynthesis.</text>
</comment>
<protein>
    <recommendedName>
        <fullName evidence="18">Bifunctional protein GlmU</fullName>
    </recommendedName>
    <domain>
        <recommendedName>
            <fullName evidence="18">UDP-N-acetylglucosamine pyrophosphorylase</fullName>
            <ecNumber evidence="18">2.7.7.23</ecNumber>
        </recommendedName>
        <alternativeName>
            <fullName evidence="18">N-acetylglucosamine-1-phosphate uridyltransferase</fullName>
        </alternativeName>
    </domain>
    <domain>
        <recommendedName>
            <fullName evidence="18">Glucosamine-1-phosphate N-acetyltransferase</fullName>
            <ecNumber evidence="18">2.3.1.157</ecNumber>
        </recommendedName>
    </domain>
</protein>
<dbReference type="Gene3D" id="3.90.550.10">
    <property type="entry name" value="Spore Coat Polysaccharide Biosynthesis Protein SpsA, Chain A"/>
    <property type="match status" value="1"/>
</dbReference>
<feature type="binding site" evidence="18">
    <location>
        <position position="73"/>
    </location>
    <ligand>
        <name>UDP-N-acetyl-alpha-D-glucosamine</name>
        <dbReference type="ChEBI" id="CHEBI:57705"/>
    </ligand>
</feature>
<dbReference type="EC" id="2.3.1.157" evidence="18"/>
<dbReference type="InterPro" id="IPR025877">
    <property type="entry name" value="MobA-like_NTP_Trfase"/>
</dbReference>
<dbReference type="InterPro" id="IPR050065">
    <property type="entry name" value="GlmU-like"/>
</dbReference>
<comment type="subcellular location">
    <subcellularLocation>
        <location evidence="1 18">Cytoplasm</location>
    </subcellularLocation>
</comment>
<dbReference type="EC" id="2.7.7.23" evidence="18"/>
<feature type="binding site" evidence="18">
    <location>
        <position position="332"/>
    </location>
    <ligand>
        <name>UDP-N-acetyl-alpha-D-glucosamine</name>
        <dbReference type="ChEBI" id="CHEBI:57705"/>
    </ligand>
</feature>
<evidence type="ECO:0000259" key="19">
    <source>
        <dbReference type="Pfam" id="PF12804"/>
    </source>
</evidence>
<evidence type="ECO:0000256" key="9">
    <source>
        <dbReference type="ARBA" id="ARBA00022842"/>
    </source>
</evidence>
<dbReference type="InterPro" id="IPR056729">
    <property type="entry name" value="GMPPB_C"/>
</dbReference>
<feature type="domain" description="Mannose-1-phosphate guanyltransferase C-terminal" evidence="20">
    <location>
        <begin position="262"/>
        <end position="351"/>
    </location>
</feature>
<keyword evidence="10 18" id="KW-0133">Cell shape</keyword>
<dbReference type="SUPFAM" id="SSF53448">
    <property type="entry name" value="Nucleotide-diphospho-sugar transferases"/>
    <property type="match status" value="1"/>
</dbReference>
<evidence type="ECO:0000256" key="11">
    <source>
        <dbReference type="ARBA" id="ARBA00022984"/>
    </source>
</evidence>
<evidence type="ECO:0000256" key="12">
    <source>
        <dbReference type="ARBA" id="ARBA00023268"/>
    </source>
</evidence>
<evidence type="ECO:0000256" key="7">
    <source>
        <dbReference type="ARBA" id="ARBA00022723"/>
    </source>
</evidence>
<dbReference type="InterPro" id="IPR001451">
    <property type="entry name" value="Hexapep"/>
</dbReference>
<evidence type="ECO:0000256" key="1">
    <source>
        <dbReference type="ARBA" id="ARBA00004496"/>
    </source>
</evidence>
<dbReference type="Pfam" id="PF00132">
    <property type="entry name" value="Hexapep"/>
    <property type="match status" value="1"/>
</dbReference>
<comment type="catalytic activity">
    <reaction evidence="16 18">
        <text>N-acetyl-alpha-D-glucosamine 1-phosphate + UTP + H(+) = UDP-N-acetyl-alpha-D-glucosamine + diphosphate</text>
        <dbReference type="Rhea" id="RHEA:13509"/>
        <dbReference type="ChEBI" id="CHEBI:15378"/>
        <dbReference type="ChEBI" id="CHEBI:33019"/>
        <dbReference type="ChEBI" id="CHEBI:46398"/>
        <dbReference type="ChEBI" id="CHEBI:57705"/>
        <dbReference type="ChEBI" id="CHEBI:57776"/>
        <dbReference type="EC" id="2.7.7.23"/>
    </reaction>
</comment>
<feature type="binding site" evidence="18">
    <location>
        <position position="365"/>
    </location>
    <ligand>
        <name>UDP-N-acetyl-alpha-D-glucosamine</name>
        <dbReference type="ChEBI" id="CHEBI:57705"/>
    </ligand>
</feature>
<feature type="binding site" evidence="18">
    <location>
        <position position="379"/>
    </location>
    <ligand>
        <name>acetyl-CoA</name>
        <dbReference type="ChEBI" id="CHEBI:57288"/>
    </ligand>
</feature>
<evidence type="ECO:0000256" key="18">
    <source>
        <dbReference type="HAMAP-Rule" id="MF_01631"/>
    </source>
</evidence>
<feature type="region of interest" description="Linker" evidence="18">
    <location>
        <begin position="229"/>
        <end position="249"/>
    </location>
</feature>
<evidence type="ECO:0000256" key="16">
    <source>
        <dbReference type="ARBA" id="ARBA00048493"/>
    </source>
</evidence>
<feature type="region of interest" description="N-acetyltransferase" evidence="18">
    <location>
        <begin position="250"/>
        <end position="454"/>
    </location>
</feature>
<evidence type="ECO:0000256" key="10">
    <source>
        <dbReference type="ARBA" id="ARBA00022960"/>
    </source>
</evidence>
<proteinExistence type="inferred from homology"/>
<dbReference type="InterPro" id="IPR029044">
    <property type="entry name" value="Nucleotide-diphossugar_trans"/>
</dbReference>
<keyword evidence="7 18" id="KW-0479">Metal-binding</keyword>
<dbReference type="NCBIfam" id="TIGR01173">
    <property type="entry name" value="glmU"/>
    <property type="match status" value="1"/>
</dbReference>
<feature type="binding site" evidence="18">
    <location>
        <position position="102"/>
    </location>
    <ligand>
        <name>Mg(2+)</name>
        <dbReference type="ChEBI" id="CHEBI:18420"/>
    </ligand>
</feature>
<dbReference type="Pfam" id="PF12804">
    <property type="entry name" value="NTP_transf_3"/>
    <property type="match status" value="1"/>
</dbReference>
<accession>A0ABS0BYA8</accession>
<feature type="binding site" evidence="18">
    <location>
        <begin position="8"/>
        <end position="11"/>
    </location>
    <ligand>
        <name>UDP-N-acetyl-alpha-D-glucosamine</name>
        <dbReference type="ChEBI" id="CHEBI:57705"/>
    </ligand>
</feature>
<feature type="binding site" evidence="18">
    <location>
        <position position="422"/>
    </location>
    <ligand>
        <name>acetyl-CoA</name>
        <dbReference type="ChEBI" id="CHEBI:57288"/>
    </ligand>
</feature>
<evidence type="ECO:0000256" key="14">
    <source>
        <dbReference type="ARBA" id="ARBA00023316"/>
    </source>
</evidence>
<feature type="binding site" evidence="18">
    <location>
        <position position="439"/>
    </location>
    <ligand>
        <name>acetyl-CoA</name>
        <dbReference type="ChEBI" id="CHEBI:57288"/>
    </ligand>
</feature>
<evidence type="ECO:0000259" key="20">
    <source>
        <dbReference type="Pfam" id="PF25087"/>
    </source>
</evidence>
<evidence type="ECO:0000256" key="4">
    <source>
        <dbReference type="ARBA" id="ARBA00022490"/>
    </source>
</evidence>
<feature type="binding site" evidence="18">
    <location>
        <position position="350"/>
    </location>
    <ligand>
        <name>UDP-N-acetyl-alpha-D-glucosamine</name>
        <dbReference type="ChEBI" id="CHEBI:57705"/>
    </ligand>
</feature>
<keyword evidence="11 18" id="KW-0573">Peptidoglycan synthesis</keyword>
<dbReference type="SUPFAM" id="SSF51161">
    <property type="entry name" value="Trimeric LpxA-like enzymes"/>
    <property type="match status" value="1"/>
</dbReference>
<comment type="catalytic activity">
    <reaction evidence="15 18">
        <text>alpha-D-glucosamine 1-phosphate + acetyl-CoA = N-acetyl-alpha-D-glucosamine 1-phosphate + CoA + H(+)</text>
        <dbReference type="Rhea" id="RHEA:13725"/>
        <dbReference type="ChEBI" id="CHEBI:15378"/>
        <dbReference type="ChEBI" id="CHEBI:57287"/>
        <dbReference type="ChEBI" id="CHEBI:57288"/>
        <dbReference type="ChEBI" id="CHEBI:57776"/>
        <dbReference type="ChEBI" id="CHEBI:58516"/>
        <dbReference type="EC" id="2.3.1.157"/>
    </reaction>
</comment>
<comment type="subunit">
    <text evidence="18">Homotrimer.</text>
</comment>
<dbReference type="GO" id="GO:0019134">
    <property type="term" value="F:glucosamine-1-phosphate N-acetyltransferase activity"/>
    <property type="evidence" value="ECO:0007669"/>
    <property type="project" value="UniProtKB-EC"/>
</dbReference>
<feature type="region of interest" description="Pyrophosphorylase" evidence="18">
    <location>
        <begin position="1"/>
        <end position="228"/>
    </location>
</feature>
<keyword evidence="6 18" id="KW-0548">Nucleotidyltransferase</keyword>
<dbReference type="Pfam" id="PF25087">
    <property type="entry name" value="GMPPB_C"/>
    <property type="match status" value="1"/>
</dbReference>
<comment type="pathway">
    <text evidence="18">Nucleotide-sugar biosynthesis; UDP-N-acetyl-alpha-D-glucosamine biosynthesis; UDP-N-acetyl-alpha-D-glucosamine from N-acetyl-alpha-D-glucosamine 1-phosphate: step 1/1.</text>
</comment>
<evidence type="ECO:0000313" key="21">
    <source>
        <dbReference type="EMBL" id="MBF6058785.1"/>
    </source>
</evidence>
<keyword evidence="9 18" id="KW-0460">Magnesium</keyword>
<feature type="binding site" evidence="18">
    <location>
        <position position="404"/>
    </location>
    <ligand>
        <name>acetyl-CoA</name>
        <dbReference type="ChEBI" id="CHEBI:57288"/>
    </ligand>
</feature>
<dbReference type="CDD" id="cd03353">
    <property type="entry name" value="LbH_GlmU_C"/>
    <property type="match status" value="1"/>
</dbReference>
<comment type="pathway">
    <text evidence="18">Nucleotide-sugar biosynthesis; UDP-N-acetyl-alpha-D-glucosamine biosynthesis; N-acetyl-alpha-D-glucosamine 1-phosphate from alpha-D-glucosamine 6-phosphate (route II): step 2/2.</text>
</comment>
<evidence type="ECO:0000256" key="2">
    <source>
        <dbReference type="ARBA" id="ARBA00007707"/>
    </source>
</evidence>
<dbReference type="Proteomes" id="UP001193680">
    <property type="component" value="Unassembled WGS sequence"/>
</dbReference>
<keyword evidence="4 18" id="KW-0963">Cytoplasm</keyword>
<dbReference type="GO" id="GO:0003977">
    <property type="term" value="F:UDP-N-acetylglucosamine diphosphorylase activity"/>
    <property type="evidence" value="ECO:0007669"/>
    <property type="project" value="UniProtKB-EC"/>
</dbReference>
<dbReference type="PANTHER" id="PTHR43584:SF3">
    <property type="entry name" value="BIFUNCTIONAL PROTEIN GLMU"/>
    <property type="match status" value="1"/>
</dbReference>
<dbReference type="Gene3D" id="2.160.10.10">
    <property type="entry name" value="Hexapeptide repeat proteins"/>
    <property type="match status" value="1"/>
</dbReference>
<dbReference type="HAMAP" id="MF_01631">
    <property type="entry name" value="GlmU"/>
    <property type="match status" value="1"/>
</dbReference>
<feature type="binding site" evidence="18">
    <location>
        <position position="376"/>
    </location>
    <ligand>
        <name>UDP-N-acetyl-alpha-D-glucosamine</name>
        <dbReference type="ChEBI" id="CHEBI:57705"/>
    </ligand>
</feature>
<dbReference type="InterPro" id="IPR005882">
    <property type="entry name" value="Bifunctional_GlmU"/>
</dbReference>
<comment type="similarity">
    <text evidence="2 18">In the C-terminal section; belongs to the transferase hexapeptide repeat family.</text>
</comment>
<evidence type="ECO:0000256" key="13">
    <source>
        <dbReference type="ARBA" id="ARBA00023315"/>
    </source>
</evidence>
<dbReference type="InterPro" id="IPR038009">
    <property type="entry name" value="GlmU_C_LbH"/>
</dbReference>
<feature type="domain" description="MobA-like NTP transferase" evidence="19">
    <location>
        <begin position="5"/>
        <end position="127"/>
    </location>
</feature>
<feature type="binding site" evidence="18">
    <location>
        <begin position="385"/>
        <end position="386"/>
    </location>
    <ligand>
        <name>acetyl-CoA</name>
        <dbReference type="ChEBI" id="CHEBI:57288"/>
    </ligand>
</feature>
<feature type="binding site" evidence="18">
    <location>
        <position position="22"/>
    </location>
    <ligand>
        <name>UDP-N-acetyl-alpha-D-glucosamine</name>
        <dbReference type="ChEBI" id="CHEBI:57705"/>
    </ligand>
</feature>
<feature type="binding site" evidence="18">
    <location>
        <position position="153"/>
    </location>
    <ligand>
        <name>UDP-N-acetyl-alpha-D-glucosamine</name>
        <dbReference type="ChEBI" id="CHEBI:57705"/>
    </ligand>
</feature>
<sequence length="454" mass="48694">MALKVVILAAGKGTRMRSSLPKVLQPLAGQPLLQHVVNTALQLGAEQILTVVGHQSHLVEEAMSDQAIDFVAQTEQLGTGHAVQQAVPEIADNDTILILYGDVPLTAKSTLEDLLALVSEQNPLALLTINLDNPTGYGRIVRDHHLAVQAIVEQKDADPAQLQIQEVNTGILAAKGAQLKQWLSQLESNNAQGEFYLTDIIAMCVADGFAVQTTQPSDEIEVLGVNDKLQLQDLERQYQRLMTNELMTQGVTLIDASRIDIRGSVQAGQDVQIDVNVIFEGEVVLGDNVRIGANCILKNVSIAANSEIHPFSHLEECVIGEKVSIGPYARLRPGTELADEVRIGNFVETKKAKIGKGSKVNHLSYVGDTLMGSACNIGAGTITCNYDGVNKHQTVIGDRVFVGSDTQLVAPVEVGDDATIGAGSTITKDAPAAELTLSRSKQLTLKGWQKPKKS</sequence>
<comment type="similarity">
    <text evidence="3 18">In the N-terminal section; belongs to the N-acetylglucosamine-1-phosphate uridyltransferase family.</text>
</comment>
<reference evidence="21 22" key="1">
    <citation type="submission" date="2020-11" db="EMBL/GenBank/DDBJ databases">
        <title>Sulfur oxidizing isolate from Hospital Hole Sinkhole.</title>
        <authorList>
            <person name="Scott K.M."/>
        </authorList>
    </citation>
    <scope>NUCLEOTIDE SEQUENCE [LARGE SCALE GENOMIC DNA]</scope>
    <source>
        <strain evidence="21 22">HH1</strain>
    </source>
</reference>
<dbReference type="CDD" id="cd02540">
    <property type="entry name" value="GT2_GlmU_N_bac"/>
    <property type="match status" value="1"/>
</dbReference>
<evidence type="ECO:0000256" key="15">
    <source>
        <dbReference type="ARBA" id="ARBA00048247"/>
    </source>
</evidence>
<keyword evidence="5 18" id="KW-0808">Transferase</keyword>
<evidence type="ECO:0000256" key="3">
    <source>
        <dbReference type="ARBA" id="ARBA00007947"/>
    </source>
</evidence>
<organism evidence="21 22">
    <name type="scientific">Thiomicrorhabdus heinhorstiae</name>
    <dbReference type="NCBI Taxonomy" id="2748010"/>
    <lineage>
        <taxon>Bacteria</taxon>
        <taxon>Pseudomonadati</taxon>
        <taxon>Pseudomonadota</taxon>
        <taxon>Gammaproteobacteria</taxon>
        <taxon>Thiotrichales</taxon>
        <taxon>Piscirickettsiaceae</taxon>
        <taxon>Thiomicrorhabdus</taxon>
    </lineage>
</organism>
<evidence type="ECO:0000256" key="17">
    <source>
        <dbReference type="ARBA" id="ARBA00049628"/>
    </source>
</evidence>